<evidence type="ECO:0000313" key="1">
    <source>
        <dbReference type="EMBL" id="KAJ6790871.1"/>
    </source>
</evidence>
<protein>
    <submittedName>
        <fullName evidence="1">4-hydroxy-3-methylbut-2-en-1-yl diphosphate synthase (Ferredoxin), chloroplastic</fullName>
    </submittedName>
</protein>
<comment type="caution">
    <text evidence="1">The sequence shown here is derived from an EMBL/GenBank/DDBJ whole genome shotgun (WGS) entry which is preliminary data.</text>
</comment>
<dbReference type="AlphaFoldDB" id="A0AAX6DGJ8"/>
<keyword evidence="2" id="KW-1185">Reference proteome</keyword>
<dbReference type="EMBL" id="JANAVB010044939">
    <property type="protein sequence ID" value="KAJ6790871.1"/>
    <property type="molecule type" value="Genomic_DNA"/>
</dbReference>
<organism evidence="1 2">
    <name type="scientific">Iris pallida</name>
    <name type="common">Sweet iris</name>
    <dbReference type="NCBI Taxonomy" id="29817"/>
    <lineage>
        <taxon>Eukaryota</taxon>
        <taxon>Viridiplantae</taxon>
        <taxon>Streptophyta</taxon>
        <taxon>Embryophyta</taxon>
        <taxon>Tracheophyta</taxon>
        <taxon>Spermatophyta</taxon>
        <taxon>Magnoliopsida</taxon>
        <taxon>Liliopsida</taxon>
        <taxon>Asparagales</taxon>
        <taxon>Iridaceae</taxon>
        <taxon>Iridoideae</taxon>
        <taxon>Irideae</taxon>
        <taxon>Iris</taxon>
    </lineage>
</organism>
<proteinExistence type="predicted"/>
<evidence type="ECO:0000313" key="2">
    <source>
        <dbReference type="Proteomes" id="UP001140949"/>
    </source>
</evidence>
<sequence>MLESVGSVDFCYVLVIDHVRCRKHGCLNSRCVEHVPDTTQMVVLVLELNGGLNLFWRKRFFTKIKNGILYGLKYASLRFIFLQFSRNWLVQYCKLQLYKRGWYCSFCPIFVMSTVHRTHEEDCLMLYNYYLF</sequence>
<name>A0AAX6DGJ8_IRIPA</name>
<reference evidence="1" key="1">
    <citation type="journal article" date="2023" name="GigaByte">
        <title>Genome assembly of the bearded iris, Iris pallida Lam.</title>
        <authorList>
            <person name="Bruccoleri R.E."/>
            <person name="Oakeley E.J."/>
            <person name="Faust A.M.E."/>
            <person name="Altorfer M."/>
            <person name="Dessus-Babus S."/>
            <person name="Burckhardt D."/>
            <person name="Oertli M."/>
            <person name="Naumann U."/>
            <person name="Petersen F."/>
            <person name="Wong J."/>
        </authorList>
    </citation>
    <scope>NUCLEOTIDE SEQUENCE</scope>
    <source>
        <strain evidence="1">GSM-AAB239-AS_SAM_17_03QT</strain>
    </source>
</reference>
<dbReference type="Proteomes" id="UP001140949">
    <property type="component" value="Unassembled WGS sequence"/>
</dbReference>
<accession>A0AAX6DGJ8</accession>
<gene>
    <name evidence="1" type="ORF">M6B38_247985</name>
</gene>
<reference evidence="1" key="2">
    <citation type="submission" date="2023-04" db="EMBL/GenBank/DDBJ databases">
        <authorList>
            <person name="Bruccoleri R.E."/>
            <person name="Oakeley E.J."/>
            <person name="Faust A.-M."/>
            <person name="Dessus-Babus S."/>
            <person name="Altorfer M."/>
            <person name="Burckhardt D."/>
            <person name="Oertli M."/>
            <person name="Naumann U."/>
            <person name="Petersen F."/>
            <person name="Wong J."/>
        </authorList>
    </citation>
    <scope>NUCLEOTIDE SEQUENCE</scope>
    <source>
        <strain evidence="1">GSM-AAB239-AS_SAM_17_03QT</strain>
        <tissue evidence="1">Leaf</tissue>
    </source>
</reference>